<dbReference type="EMBL" id="JASSZA010000018">
    <property type="protein sequence ID" value="KAK2089923.1"/>
    <property type="molecule type" value="Genomic_DNA"/>
</dbReference>
<comment type="caution">
    <text evidence="1">The sequence shown here is derived from an EMBL/GenBank/DDBJ whole genome shotgun (WGS) entry which is preliminary data.</text>
</comment>
<evidence type="ECO:0000313" key="1">
    <source>
        <dbReference type="EMBL" id="KAK2089923.1"/>
    </source>
</evidence>
<protein>
    <submittedName>
        <fullName evidence="1">Uncharacterized protein</fullName>
    </submittedName>
</protein>
<organism evidence="1 2">
    <name type="scientific">Saguinus oedipus</name>
    <name type="common">Cotton-top tamarin</name>
    <name type="synonym">Oedipomidas oedipus</name>
    <dbReference type="NCBI Taxonomy" id="9490"/>
    <lineage>
        <taxon>Eukaryota</taxon>
        <taxon>Metazoa</taxon>
        <taxon>Chordata</taxon>
        <taxon>Craniata</taxon>
        <taxon>Vertebrata</taxon>
        <taxon>Euteleostomi</taxon>
        <taxon>Mammalia</taxon>
        <taxon>Eutheria</taxon>
        <taxon>Euarchontoglires</taxon>
        <taxon>Primates</taxon>
        <taxon>Haplorrhini</taxon>
        <taxon>Platyrrhini</taxon>
        <taxon>Cebidae</taxon>
        <taxon>Callitrichinae</taxon>
        <taxon>Saguinus</taxon>
    </lineage>
</organism>
<feature type="non-terminal residue" evidence="1">
    <location>
        <position position="1"/>
    </location>
</feature>
<name>A0ABQ9TYP6_SAGOE</name>
<sequence length="120" mass="12371">AVLKVRRAGPILQAPILSDPILLAPILPAPVLQAPVLQAPVLLTAILQTPVLLAPVLQGPVFQTLASRAPLGPAQVPPGSPLMLAADTQHWAATGTQSLKTLARSVSLSYIPVTVVTITT</sequence>
<dbReference type="Proteomes" id="UP001266305">
    <property type="component" value="Unassembled WGS sequence"/>
</dbReference>
<gene>
    <name evidence="1" type="ORF">P7K49_032589</name>
</gene>
<accession>A0ABQ9TYP6</accession>
<proteinExistence type="predicted"/>
<keyword evidence="2" id="KW-1185">Reference proteome</keyword>
<reference evidence="1 2" key="1">
    <citation type="submission" date="2023-05" db="EMBL/GenBank/DDBJ databases">
        <title>B98-5 Cell Line De Novo Hybrid Assembly: An Optical Mapping Approach.</title>
        <authorList>
            <person name="Kananen K."/>
            <person name="Auerbach J.A."/>
            <person name="Kautto E."/>
            <person name="Blachly J.S."/>
        </authorList>
    </citation>
    <scope>NUCLEOTIDE SEQUENCE [LARGE SCALE GENOMIC DNA]</scope>
    <source>
        <strain evidence="1">B95-8</strain>
        <tissue evidence="1">Cell line</tissue>
    </source>
</reference>
<evidence type="ECO:0000313" key="2">
    <source>
        <dbReference type="Proteomes" id="UP001266305"/>
    </source>
</evidence>